<dbReference type="GO" id="GO:0012505">
    <property type="term" value="C:endomembrane system"/>
    <property type="evidence" value="ECO:0007669"/>
    <property type="project" value="UniProtKB-SubCell"/>
</dbReference>
<dbReference type="Proteomes" id="UP000314294">
    <property type="component" value="Unassembled WGS sequence"/>
</dbReference>
<evidence type="ECO:0000256" key="3">
    <source>
        <dbReference type="ARBA" id="ARBA00022692"/>
    </source>
</evidence>
<dbReference type="Pfam" id="PF02487">
    <property type="entry name" value="CLN3"/>
    <property type="match status" value="1"/>
</dbReference>
<evidence type="ECO:0000256" key="1">
    <source>
        <dbReference type="ARBA" id="ARBA00004127"/>
    </source>
</evidence>
<dbReference type="PRINTS" id="PR01315">
    <property type="entry name" value="BATTENIN"/>
</dbReference>
<comment type="similarity">
    <text evidence="6">Belongs to the battenin family.</text>
</comment>
<dbReference type="GO" id="GO:0007040">
    <property type="term" value="P:lysosome organization"/>
    <property type="evidence" value="ECO:0007669"/>
    <property type="project" value="TreeGrafter"/>
</dbReference>
<dbReference type="AlphaFoldDB" id="A0A4Z2HID7"/>
<evidence type="ECO:0000256" key="6">
    <source>
        <dbReference type="RuleBase" id="RU361113"/>
    </source>
</evidence>
<evidence type="ECO:0000313" key="8">
    <source>
        <dbReference type="Proteomes" id="UP000314294"/>
    </source>
</evidence>
<keyword evidence="2" id="KW-0813">Transport</keyword>
<evidence type="ECO:0000256" key="5">
    <source>
        <dbReference type="ARBA" id="ARBA00023136"/>
    </source>
</evidence>
<proteinExistence type="inferred from homology"/>
<comment type="subcellular location">
    <subcellularLocation>
        <location evidence="1">Endomembrane system</location>
        <topology evidence="1">Multi-pass membrane protein</topology>
    </subcellularLocation>
    <subcellularLocation>
        <location evidence="6">Lysosome membrane</location>
        <topology evidence="6">Multi-pass membrane protein</topology>
    </subcellularLocation>
</comment>
<keyword evidence="5 6" id="KW-0472">Membrane</keyword>
<organism evidence="7 8">
    <name type="scientific">Liparis tanakae</name>
    <name type="common">Tanaka's snailfish</name>
    <dbReference type="NCBI Taxonomy" id="230148"/>
    <lineage>
        <taxon>Eukaryota</taxon>
        <taxon>Metazoa</taxon>
        <taxon>Chordata</taxon>
        <taxon>Craniata</taxon>
        <taxon>Vertebrata</taxon>
        <taxon>Euteleostomi</taxon>
        <taxon>Actinopterygii</taxon>
        <taxon>Neopterygii</taxon>
        <taxon>Teleostei</taxon>
        <taxon>Neoteleostei</taxon>
        <taxon>Acanthomorphata</taxon>
        <taxon>Eupercaria</taxon>
        <taxon>Perciformes</taxon>
        <taxon>Cottioidei</taxon>
        <taxon>Cottales</taxon>
        <taxon>Liparidae</taxon>
        <taxon>Liparis</taxon>
    </lineage>
</organism>
<gene>
    <name evidence="7" type="primary">Cln3</name>
    <name evidence="7" type="ORF">EYF80_024784</name>
</gene>
<protein>
    <recommendedName>
        <fullName evidence="6">Battenin</fullName>
    </recommendedName>
</protein>
<keyword evidence="8" id="KW-1185">Reference proteome</keyword>
<dbReference type="PANTHER" id="PTHR10981">
    <property type="entry name" value="BATTENIN"/>
    <property type="match status" value="1"/>
</dbReference>
<keyword evidence="4 6" id="KW-1133">Transmembrane helix</keyword>
<sequence length="183" mass="19298">MRSSSSCSPGTSVSPVPVPWLVNMERSSINAARRPEARGGEEVLGSGSLWRNWSGFWLLGLCNNFAYVVMLSAAHDILKTQQSQNASASTSATIAVEFQDGNSSSNSSNSSRYDCNPVSTAAVLLADILPTLAIKLSAPFVIHKLPYGFRVLFCSATAATSFLLVAFSSAVWMSILGNAAAAS</sequence>
<feature type="transmembrane region" description="Helical" evidence="6">
    <location>
        <begin position="56"/>
        <end position="74"/>
    </location>
</feature>
<dbReference type="OrthoDB" id="5965864at2759"/>
<accession>A0A4Z2HID7</accession>
<dbReference type="InterPro" id="IPR003492">
    <property type="entry name" value="Battenin_disease_Cln3"/>
</dbReference>
<dbReference type="PANTHER" id="PTHR10981:SF0">
    <property type="entry name" value="BATTENIN"/>
    <property type="match status" value="1"/>
</dbReference>
<dbReference type="GO" id="GO:0051453">
    <property type="term" value="P:regulation of intracellular pH"/>
    <property type="evidence" value="ECO:0007669"/>
    <property type="project" value="TreeGrafter"/>
</dbReference>
<comment type="caution">
    <text evidence="6">Lacks conserved residue(s) required for the propagation of feature annotation.</text>
</comment>
<dbReference type="GO" id="GO:0005765">
    <property type="term" value="C:lysosomal membrane"/>
    <property type="evidence" value="ECO:0007669"/>
    <property type="project" value="UniProtKB-SubCell"/>
</dbReference>
<name>A0A4Z2HID7_9TELE</name>
<feature type="transmembrane region" description="Helical" evidence="6">
    <location>
        <begin position="151"/>
        <end position="175"/>
    </location>
</feature>
<evidence type="ECO:0000256" key="4">
    <source>
        <dbReference type="ARBA" id="ARBA00022989"/>
    </source>
</evidence>
<keyword evidence="6" id="KW-0458">Lysosome</keyword>
<keyword evidence="3 6" id="KW-0812">Transmembrane</keyword>
<dbReference type="EMBL" id="SRLO01000242">
    <property type="protein sequence ID" value="TNN65045.1"/>
    <property type="molecule type" value="Genomic_DNA"/>
</dbReference>
<reference evidence="7 8" key="1">
    <citation type="submission" date="2019-03" db="EMBL/GenBank/DDBJ databases">
        <title>First draft genome of Liparis tanakae, snailfish: a comprehensive survey of snailfish specific genes.</title>
        <authorList>
            <person name="Kim W."/>
            <person name="Song I."/>
            <person name="Jeong J.-H."/>
            <person name="Kim D."/>
            <person name="Kim S."/>
            <person name="Ryu S."/>
            <person name="Song J.Y."/>
            <person name="Lee S.K."/>
        </authorList>
    </citation>
    <scope>NUCLEOTIDE SEQUENCE [LARGE SCALE GENOMIC DNA]</scope>
    <source>
        <tissue evidence="7">Muscle</tissue>
    </source>
</reference>
<evidence type="ECO:0000313" key="7">
    <source>
        <dbReference type="EMBL" id="TNN65045.1"/>
    </source>
</evidence>
<comment type="caution">
    <text evidence="7">The sequence shown here is derived from an EMBL/GenBank/DDBJ whole genome shotgun (WGS) entry which is preliminary data.</text>
</comment>
<evidence type="ECO:0000256" key="2">
    <source>
        <dbReference type="ARBA" id="ARBA00022448"/>
    </source>
</evidence>